<dbReference type="GO" id="GO:0019646">
    <property type="term" value="P:aerobic electron transport chain"/>
    <property type="evidence" value="ECO:0007669"/>
    <property type="project" value="TreeGrafter"/>
</dbReference>
<dbReference type="GO" id="GO:0016682">
    <property type="term" value="F:oxidoreductase activity, acting on diphenols and related substances as donors, oxygen as acceptor"/>
    <property type="evidence" value="ECO:0007669"/>
    <property type="project" value="TreeGrafter"/>
</dbReference>
<dbReference type="GO" id="GO:0070069">
    <property type="term" value="C:cytochrome complex"/>
    <property type="evidence" value="ECO:0007669"/>
    <property type="project" value="TreeGrafter"/>
</dbReference>
<evidence type="ECO:0000256" key="7">
    <source>
        <dbReference type="SAM" id="Phobius"/>
    </source>
</evidence>
<keyword evidence="6 7" id="KW-0472">Membrane</keyword>
<keyword evidence="4 7" id="KW-0812">Transmembrane</keyword>
<organism evidence="8 9">
    <name type="scientific">Grimontia celer</name>
    <dbReference type="NCBI Taxonomy" id="1796497"/>
    <lineage>
        <taxon>Bacteria</taxon>
        <taxon>Pseudomonadati</taxon>
        <taxon>Pseudomonadota</taxon>
        <taxon>Gammaproteobacteria</taxon>
        <taxon>Vibrionales</taxon>
        <taxon>Vibrionaceae</taxon>
        <taxon>Grimontia</taxon>
    </lineage>
</organism>
<feature type="transmembrane region" description="Helical" evidence="7">
    <location>
        <begin position="256"/>
        <end position="275"/>
    </location>
</feature>
<dbReference type="EC" id="1.10.3.10" evidence="8"/>
<evidence type="ECO:0000256" key="2">
    <source>
        <dbReference type="ARBA" id="ARBA00007543"/>
    </source>
</evidence>
<reference evidence="9" key="1">
    <citation type="submission" date="2016-02" db="EMBL/GenBank/DDBJ databases">
        <authorList>
            <person name="Rodrigo-Torres Lidia"/>
            <person name="Arahal R.David."/>
        </authorList>
    </citation>
    <scope>NUCLEOTIDE SEQUENCE [LARGE SCALE GENOMIC DNA]</scope>
    <source>
        <strain evidence="9">CECT 9029</strain>
    </source>
</reference>
<dbReference type="InterPro" id="IPR003317">
    <property type="entry name" value="Cyt-d_oxidase_su2"/>
</dbReference>
<name>A0A128EZL2_9GAMM</name>
<dbReference type="OrthoDB" id="9776710at2"/>
<evidence type="ECO:0000313" key="9">
    <source>
        <dbReference type="Proteomes" id="UP000071641"/>
    </source>
</evidence>
<dbReference type="AlphaFoldDB" id="A0A128EZL2"/>
<dbReference type="PIRSF" id="PIRSF000267">
    <property type="entry name" value="Cyt_oxidse_sub2"/>
    <property type="match status" value="1"/>
</dbReference>
<feature type="transmembrane region" description="Helical" evidence="7">
    <location>
        <begin position="81"/>
        <end position="98"/>
    </location>
</feature>
<proteinExistence type="inferred from homology"/>
<sequence>MDYALIWAVIIAFAVFAYVILDGFDLGVGILFPSLNDDEKDAAMNSIAPIWDGNETWLVLGGGGLFAVFPLAYAIIMPAVYAPIIAMLIGLIFRGVAFEYRYRTKKGRYLWDWSFAGGSMVATFSQGMILGTLLQGIEVADRQYAGGWFDWLTPFSLFCGLAVTAGYTLLGGCWLLIKTSGSIEEKLFPKCKRLTFLFLGAIGVVSVWLPFISSDIAARWFTFPNAAGFFLIPAISAFAAYQLWHALSLRRAGAAYCWTLMIYLMAFAGFAISIFPYMVPRAVTLWDAAAPDNSLAFLFAGAVVLLPIIIIYSAYSYWVFRGKVRADEGYHE</sequence>
<evidence type="ECO:0000256" key="3">
    <source>
        <dbReference type="ARBA" id="ARBA00022475"/>
    </source>
</evidence>
<evidence type="ECO:0000256" key="1">
    <source>
        <dbReference type="ARBA" id="ARBA00004651"/>
    </source>
</evidence>
<dbReference type="PANTHER" id="PTHR43141:SF4">
    <property type="entry name" value="CYTOCHROME BD2 SUBUNIT II"/>
    <property type="match status" value="1"/>
</dbReference>
<keyword evidence="3" id="KW-1003">Cell membrane</keyword>
<comment type="similarity">
    <text evidence="2">Belongs to the cytochrome ubiquinol oxidase subunit 2 family.</text>
</comment>
<feature type="transmembrane region" description="Helical" evidence="7">
    <location>
        <begin position="6"/>
        <end position="35"/>
    </location>
</feature>
<dbReference type="Proteomes" id="UP000071641">
    <property type="component" value="Unassembled WGS sequence"/>
</dbReference>
<dbReference type="RefSeq" id="WP_062662402.1">
    <property type="nucleotide sequence ID" value="NZ_FIZX01000001.1"/>
</dbReference>
<dbReference type="PANTHER" id="PTHR43141">
    <property type="entry name" value="CYTOCHROME BD2 SUBUNIT II"/>
    <property type="match status" value="1"/>
</dbReference>
<accession>A0A128EZL2</accession>
<feature type="transmembrane region" description="Helical" evidence="7">
    <location>
        <begin position="154"/>
        <end position="176"/>
    </location>
</feature>
<dbReference type="Pfam" id="PF02322">
    <property type="entry name" value="Cyt_bd_oxida_II"/>
    <property type="match status" value="1"/>
</dbReference>
<keyword evidence="8" id="KW-0560">Oxidoreductase</keyword>
<evidence type="ECO:0000256" key="4">
    <source>
        <dbReference type="ARBA" id="ARBA00022692"/>
    </source>
</evidence>
<dbReference type="STRING" id="1796497.GCE9029_01607"/>
<gene>
    <name evidence="8" type="primary">cydB_2</name>
    <name evidence="8" type="ORF">GCE9029_01607</name>
</gene>
<protein>
    <submittedName>
        <fullName evidence="8">Cytochrome bd-I ubiquinol oxidase subunit 2</fullName>
        <ecNumber evidence="8">1.10.3.10</ecNumber>
    </submittedName>
</protein>
<feature type="transmembrane region" description="Helical" evidence="7">
    <location>
        <begin position="295"/>
        <end position="315"/>
    </location>
</feature>
<feature type="transmembrane region" description="Helical" evidence="7">
    <location>
        <begin position="110"/>
        <end position="134"/>
    </location>
</feature>
<feature type="transmembrane region" description="Helical" evidence="7">
    <location>
        <begin position="226"/>
        <end position="244"/>
    </location>
</feature>
<feature type="transmembrane region" description="Helical" evidence="7">
    <location>
        <begin position="196"/>
        <end position="214"/>
    </location>
</feature>
<comment type="subcellular location">
    <subcellularLocation>
        <location evidence="1">Cell membrane</location>
        <topology evidence="1">Multi-pass membrane protein</topology>
    </subcellularLocation>
</comment>
<keyword evidence="5 7" id="KW-1133">Transmembrane helix</keyword>
<dbReference type="GO" id="GO:0009055">
    <property type="term" value="F:electron transfer activity"/>
    <property type="evidence" value="ECO:0007669"/>
    <property type="project" value="TreeGrafter"/>
</dbReference>
<evidence type="ECO:0000256" key="5">
    <source>
        <dbReference type="ARBA" id="ARBA00022989"/>
    </source>
</evidence>
<dbReference type="EMBL" id="FIZX01000001">
    <property type="protein sequence ID" value="CZF79705.1"/>
    <property type="molecule type" value="Genomic_DNA"/>
</dbReference>
<evidence type="ECO:0000313" key="8">
    <source>
        <dbReference type="EMBL" id="CZF79705.1"/>
    </source>
</evidence>
<dbReference type="NCBIfam" id="TIGR00203">
    <property type="entry name" value="cydB"/>
    <property type="match status" value="1"/>
</dbReference>
<dbReference type="GO" id="GO:0005886">
    <property type="term" value="C:plasma membrane"/>
    <property type="evidence" value="ECO:0007669"/>
    <property type="project" value="UniProtKB-SubCell"/>
</dbReference>
<keyword evidence="9" id="KW-1185">Reference proteome</keyword>
<evidence type="ECO:0000256" key="6">
    <source>
        <dbReference type="ARBA" id="ARBA00023136"/>
    </source>
</evidence>